<keyword evidence="7" id="KW-1185">Reference proteome</keyword>
<dbReference type="PANTHER" id="PTHR42788:SF19">
    <property type="entry name" value="ALIPHATIC SULFONATES IMPORT ATP-BINDING PROTEIN SSUB 2"/>
    <property type="match status" value="1"/>
</dbReference>
<protein>
    <submittedName>
        <fullName evidence="6">ABC transporter ATP-binding protein</fullName>
    </submittedName>
</protein>
<dbReference type="InterPro" id="IPR017871">
    <property type="entry name" value="ABC_transporter-like_CS"/>
</dbReference>
<evidence type="ECO:0000256" key="1">
    <source>
        <dbReference type="ARBA" id="ARBA00005417"/>
    </source>
</evidence>
<proteinExistence type="inferred from homology"/>
<dbReference type="SMART" id="SM00382">
    <property type="entry name" value="AAA"/>
    <property type="match status" value="1"/>
</dbReference>
<dbReference type="InterPro" id="IPR003593">
    <property type="entry name" value="AAA+_ATPase"/>
</dbReference>
<dbReference type="PROSITE" id="PS50893">
    <property type="entry name" value="ABC_TRANSPORTER_2"/>
    <property type="match status" value="1"/>
</dbReference>
<evidence type="ECO:0000313" key="7">
    <source>
        <dbReference type="Proteomes" id="UP000595197"/>
    </source>
</evidence>
<dbReference type="Proteomes" id="UP000595197">
    <property type="component" value="Chromosome"/>
</dbReference>
<keyword evidence="2" id="KW-0813">Transport</keyword>
<dbReference type="InterPro" id="IPR003439">
    <property type="entry name" value="ABC_transporter-like_ATP-bd"/>
</dbReference>
<dbReference type="InterPro" id="IPR050166">
    <property type="entry name" value="ABC_transporter_ATP-bind"/>
</dbReference>
<sequence>MSITFARTSRPDALSGSAQEALPDLLVEIDSKRFPAVGDAPAHEAVRGFRLAARRGEFVAMVGPSGCGKTTTLNIVAGLDRDFSGRVRLPTAAGRDRPILGYVFQNPRLLPWRTVHQNLELVLGPDRDPGAEARIAALLDAMDLTRVRDQYPGRLSVGMARRAALARAFVVQPDLLLMDEPFVSLDELTAQRLRLLLLDVWSARPTTVLFVTHNLREAIQLADRLVLLSAPPTRVLADLPIELPRADRGDEAVVEAYRAELLGRGGPAFQLLG</sequence>
<dbReference type="Pfam" id="PF00005">
    <property type="entry name" value="ABC_tran"/>
    <property type="match status" value="1"/>
</dbReference>
<accession>A0ABX7AZ96</accession>
<evidence type="ECO:0000256" key="3">
    <source>
        <dbReference type="ARBA" id="ARBA00022741"/>
    </source>
</evidence>
<reference evidence="6" key="1">
    <citation type="submission" date="2021-02" db="EMBL/GenBank/DDBJ databases">
        <title>Skermanella TT6 skin isolate.</title>
        <authorList>
            <person name="Lee K."/>
            <person name="Ganzorig M."/>
        </authorList>
    </citation>
    <scope>NUCLEOTIDE SEQUENCE</scope>
    <source>
        <strain evidence="6">TT6</strain>
    </source>
</reference>
<dbReference type="Gene3D" id="3.40.50.300">
    <property type="entry name" value="P-loop containing nucleotide triphosphate hydrolases"/>
    <property type="match status" value="1"/>
</dbReference>
<comment type="similarity">
    <text evidence="1">Belongs to the ABC transporter superfamily.</text>
</comment>
<feature type="domain" description="ABC transporter" evidence="5">
    <location>
        <begin position="27"/>
        <end position="255"/>
    </location>
</feature>
<dbReference type="RefSeq" id="WP_201070061.1">
    <property type="nucleotide sequence ID" value="NZ_CP067420.1"/>
</dbReference>
<evidence type="ECO:0000259" key="5">
    <source>
        <dbReference type="PROSITE" id="PS50893"/>
    </source>
</evidence>
<gene>
    <name evidence="6" type="ORF">IGS68_14450</name>
</gene>
<keyword evidence="3" id="KW-0547">Nucleotide-binding</keyword>
<dbReference type="PANTHER" id="PTHR42788">
    <property type="entry name" value="TAURINE IMPORT ATP-BINDING PROTEIN-RELATED"/>
    <property type="match status" value="1"/>
</dbReference>
<dbReference type="SUPFAM" id="SSF52540">
    <property type="entry name" value="P-loop containing nucleoside triphosphate hydrolases"/>
    <property type="match status" value="1"/>
</dbReference>
<dbReference type="PROSITE" id="PS00211">
    <property type="entry name" value="ABC_TRANSPORTER_1"/>
    <property type="match status" value="1"/>
</dbReference>
<organism evidence="6 7">
    <name type="scientific">Skermanella cutis</name>
    <dbReference type="NCBI Taxonomy" id="2775420"/>
    <lineage>
        <taxon>Bacteria</taxon>
        <taxon>Pseudomonadati</taxon>
        <taxon>Pseudomonadota</taxon>
        <taxon>Alphaproteobacteria</taxon>
        <taxon>Rhodospirillales</taxon>
        <taxon>Azospirillaceae</taxon>
        <taxon>Skermanella</taxon>
    </lineage>
</organism>
<evidence type="ECO:0000313" key="6">
    <source>
        <dbReference type="EMBL" id="QQP87323.1"/>
    </source>
</evidence>
<evidence type="ECO:0000256" key="2">
    <source>
        <dbReference type="ARBA" id="ARBA00022448"/>
    </source>
</evidence>
<keyword evidence="4 6" id="KW-0067">ATP-binding</keyword>
<dbReference type="InterPro" id="IPR027417">
    <property type="entry name" value="P-loop_NTPase"/>
</dbReference>
<evidence type="ECO:0000256" key="4">
    <source>
        <dbReference type="ARBA" id="ARBA00022840"/>
    </source>
</evidence>
<name>A0ABX7AZ96_9PROT</name>
<dbReference type="GO" id="GO:0005524">
    <property type="term" value="F:ATP binding"/>
    <property type="evidence" value="ECO:0007669"/>
    <property type="project" value="UniProtKB-KW"/>
</dbReference>
<dbReference type="EMBL" id="CP067420">
    <property type="protein sequence ID" value="QQP87323.1"/>
    <property type="molecule type" value="Genomic_DNA"/>
</dbReference>